<organism evidence="1 2">
    <name type="scientific">Alsobacter metallidurans</name>
    <dbReference type="NCBI Taxonomy" id="340221"/>
    <lineage>
        <taxon>Bacteria</taxon>
        <taxon>Pseudomonadati</taxon>
        <taxon>Pseudomonadota</taxon>
        <taxon>Alphaproteobacteria</taxon>
        <taxon>Hyphomicrobiales</taxon>
        <taxon>Alsobacteraceae</taxon>
        <taxon>Alsobacter</taxon>
    </lineage>
</organism>
<evidence type="ECO:0000313" key="1">
    <source>
        <dbReference type="EMBL" id="GGH19899.1"/>
    </source>
</evidence>
<dbReference type="Proteomes" id="UP000603912">
    <property type="component" value="Unassembled WGS sequence"/>
</dbReference>
<protein>
    <submittedName>
        <fullName evidence="1">Uncharacterized protein</fullName>
    </submittedName>
</protein>
<reference evidence="1" key="2">
    <citation type="submission" date="2020-09" db="EMBL/GenBank/DDBJ databases">
        <authorList>
            <person name="Sun Q."/>
            <person name="Zhou Y."/>
        </authorList>
    </citation>
    <scope>NUCLEOTIDE SEQUENCE</scope>
    <source>
        <strain evidence="1">CGMCC 1.12214</strain>
    </source>
</reference>
<accession>A0A917I739</accession>
<gene>
    <name evidence="1" type="ORF">GCM10007036_23110</name>
</gene>
<dbReference type="AlphaFoldDB" id="A0A917I739"/>
<proteinExistence type="predicted"/>
<keyword evidence="2" id="KW-1185">Reference proteome</keyword>
<evidence type="ECO:0000313" key="2">
    <source>
        <dbReference type="Proteomes" id="UP000603912"/>
    </source>
</evidence>
<dbReference type="EMBL" id="BMES01000002">
    <property type="protein sequence ID" value="GGH19899.1"/>
    <property type="molecule type" value="Genomic_DNA"/>
</dbReference>
<dbReference type="RefSeq" id="WP_188517926.1">
    <property type="nucleotide sequence ID" value="NZ_BMES01000002.1"/>
</dbReference>
<reference evidence="1" key="1">
    <citation type="journal article" date="2014" name="Int. J. Syst. Evol. Microbiol.">
        <title>Complete genome sequence of Corynebacterium casei LMG S-19264T (=DSM 44701T), isolated from a smear-ripened cheese.</title>
        <authorList>
            <consortium name="US DOE Joint Genome Institute (JGI-PGF)"/>
            <person name="Walter F."/>
            <person name="Albersmeier A."/>
            <person name="Kalinowski J."/>
            <person name="Ruckert C."/>
        </authorList>
    </citation>
    <scope>NUCLEOTIDE SEQUENCE</scope>
    <source>
        <strain evidence="1">CGMCC 1.12214</strain>
    </source>
</reference>
<comment type="caution">
    <text evidence="1">The sequence shown here is derived from an EMBL/GenBank/DDBJ whole genome shotgun (WGS) entry which is preliminary data.</text>
</comment>
<name>A0A917I739_9HYPH</name>
<sequence length="81" mass="8583">MKLTHEDIAMRLAALVDLAIEEVTTGPITAPRVERLTAMLHAARDGIERLATDLPKRTPAVAAELLGGNVVAFPAGRRANG</sequence>